<evidence type="ECO:0000256" key="1">
    <source>
        <dbReference type="ARBA" id="ARBA00010101"/>
    </source>
</evidence>
<proteinExistence type="inferred from homology"/>
<evidence type="ECO:0000256" key="4">
    <source>
        <dbReference type="ARBA" id="ARBA00022695"/>
    </source>
</evidence>
<dbReference type="Gene3D" id="3.40.50.620">
    <property type="entry name" value="HUPs"/>
    <property type="match status" value="1"/>
</dbReference>
<dbReference type="AlphaFoldDB" id="A0A8S1ILK9"/>
<dbReference type="EC" id="2.7.7.15" evidence="8"/>
<accession>A0A8S1ILK9</accession>
<sequence>MGAQEEAYQSEKIPSAAQDEGRDPNEQAPVDGGETAHDAGDARDGERKGGAGNGEWGAGFSGRAVRVYADGIFDLFHFGHARALEQAKKLFPRTHLIVGCCSDKMTHKYKGKTVMTEAERYEALRHCRWVDQIVKDAPWVVTPEFIEKYKIDYVAHDDLPYGDASGQANDVYEFVKKAGKFKATQRTNGVSTSDLILRIIRDYNEYVLRNLNKGYSRKEMNVSLFRMQRIRASHNLKAFRQHFREQRLMLSNRLEKRLRLLNQELFDRKARQLLADRLRQNGDEFVQNLETVVSKVIKGDYSRGIHVATMQFAFSLDRLVSGFIRSFEQGYSNFETAIRQTVEYGFRRNSRRKRTRARAS</sequence>
<keyword evidence="12" id="KW-1185">Reference proteome</keyword>
<feature type="domain" description="Cytidyltransferase-like" evidence="10">
    <location>
        <begin position="68"/>
        <end position="196"/>
    </location>
</feature>
<dbReference type="EMBL" id="CAJHUC010000359">
    <property type="protein sequence ID" value="CAD7695542.1"/>
    <property type="molecule type" value="Genomic_DNA"/>
</dbReference>
<evidence type="ECO:0000256" key="8">
    <source>
        <dbReference type="ARBA" id="ARBA00026101"/>
    </source>
</evidence>
<dbReference type="PANTHER" id="PTHR10739">
    <property type="entry name" value="CYTIDYLYLTRANSFERASE"/>
    <property type="match status" value="1"/>
</dbReference>
<keyword evidence="5" id="KW-0443">Lipid metabolism</keyword>
<evidence type="ECO:0000256" key="3">
    <source>
        <dbReference type="ARBA" id="ARBA00022679"/>
    </source>
</evidence>
<evidence type="ECO:0000256" key="9">
    <source>
        <dbReference type="SAM" id="MobiDB-lite"/>
    </source>
</evidence>
<keyword evidence="7" id="KW-1208">Phospholipid metabolism</keyword>
<organism evidence="11 12">
    <name type="scientific">Ostreobium quekettii</name>
    <dbReference type="NCBI Taxonomy" id="121088"/>
    <lineage>
        <taxon>Eukaryota</taxon>
        <taxon>Viridiplantae</taxon>
        <taxon>Chlorophyta</taxon>
        <taxon>core chlorophytes</taxon>
        <taxon>Ulvophyceae</taxon>
        <taxon>TCBD clade</taxon>
        <taxon>Bryopsidales</taxon>
        <taxon>Ostreobineae</taxon>
        <taxon>Ostreobiaceae</taxon>
        <taxon>Ostreobium</taxon>
    </lineage>
</organism>
<dbReference type="InterPro" id="IPR014729">
    <property type="entry name" value="Rossmann-like_a/b/a_fold"/>
</dbReference>
<dbReference type="GO" id="GO:0004105">
    <property type="term" value="F:choline-phosphate cytidylyltransferase activity"/>
    <property type="evidence" value="ECO:0007669"/>
    <property type="project" value="UniProtKB-EC"/>
</dbReference>
<comment type="similarity">
    <text evidence="1">Belongs to the cytidylyltransferase family.</text>
</comment>
<keyword evidence="3" id="KW-0808">Transferase</keyword>
<dbReference type="GO" id="GO:0031210">
    <property type="term" value="F:phosphatidylcholine binding"/>
    <property type="evidence" value="ECO:0007669"/>
    <property type="project" value="TreeGrafter"/>
</dbReference>
<feature type="compositionally biased region" description="Basic and acidic residues" evidence="9">
    <location>
        <begin position="34"/>
        <end position="49"/>
    </location>
</feature>
<evidence type="ECO:0000256" key="7">
    <source>
        <dbReference type="ARBA" id="ARBA00023264"/>
    </source>
</evidence>
<keyword evidence="2" id="KW-0444">Lipid biosynthesis</keyword>
<dbReference type="SUPFAM" id="SSF52374">
    <property type="entry name" value="Nucleotidylyl transferase"/>
    <property type="match status" value="1"/>
</dbReference>
<feature type="region of interest" description="Disordered" evidence="9">
    <location>
        <begin position="1"/>
        <end position="55"/>
    </location>
</feature>
<gene>
    <name evidence="11" type="ORF">OSTQU699_LOCUS903</name>
</gene>
<evidence type="ECO:0000259" key="10">
    <source>
        <dbReference type="Pfam" id="PF01467"/>
    </source>
</evidence>
<dbReference type="CDD" id="cd02174">
    <property type="entry name" value="CCT"/>
    <property type="match status" value="1"/>
</dbReference>
<keyword evidence="6" id="KW-0594">Phospholipid biosynthesis</keyword>
<dbReference type="InterPro" id="IPR045049">
    <property type="entry name" value="Pcy1-like"/>
</dbReference>
<reference evidence="11" key="1">
    <citation type="submission" date="2020-12" db="EMBL/GenBank/DDBJ databases">
        <authorList>
            <person name="Iha C."/>
        </authorList>
    </citation>
    <scope>NUCLEOTIDE SEQUENCE</scope>
</reference>
<evidence type="ECO:0000256" key="5">
    <source>
        <dbReference type="ARBA" id="ARBA00023098"/>
    </source>
</evidence>
<protein>
    <recommendedName>
        <fullName evidence="8">choline-phosphate cytidylyltransferase</fullName>
        <ecNumber evidence="8">2.7.7.15</ecNumber>
    </recommendedName>
</protein>
<dbReference type="InterPro" id="IPR041723">
    <property type="entry name" value="CCT"/>
</dbReference>
<keyword evidence="4" id="KW-0548">Nucleotidyltransferase</keyword>
<evidence type="ECO:0000313" key="12">
    <source>
        <dbReference type="Proteomes" id="UP000708148"/>
    </source>
</evidence>
<evidence type="ECO:0000256" key="2">
    <source>
        <dbReference type="ARBA" id="ARBA00022516"/>
    </source>
</evidence>
<dbReference type="Pfam" id="PF01467">
    <property type="entry name" value="CTP_transf_like"/>
    <property type="match status" value="1"/>
</dbReference>
<dbReference type="InterPro" id="IPR004821">
    <property type="entry name" value="Cyt_trans-like"/>
</dbReference>
<dbReference type="Proteomes" id="UP000708148">
    <property type="component" value="Unassembled WGS sequence"/>
</dbReference>
<evidence type="ECO:0000256" key="6">
    <source>
        <dbReference type="ARBA" id="ARBA00023209"/>
    </source>
</evidence>
<dbReference type="PANTHER" id="PTHR10739:SF13">
    <property type="entry name" value="CHOLINE-PHOSPHATE CYTIDYLYLTRANSFERASE"/>
    <property type="match status" value="1"/>
</dbReference>
<dbReference type="OrthoDB" id="17102at2759"/>
<evidence type="ECO:0000313" key="11">
    <source>
        <dbReference type="EMBL" id="CAD7695542.1"/>
    </source>
</evidence>
<name>A0A8S1ILK9_9CHLO</name>
<comment type="caution">
    <text evidence="11">The sequence shown here is derived from an EMBL/GenBank/DDBJ whole genome shotgun (WGS) entry which is preliminary data.</text>
</comment>
<dbReference type="NCBIfam" id="TIGR00125">
    <property type="entry name" value="cyt_tran_rel"/>
    <property type="match status" value="1"/>
</dbReference>